<feature type="transmembrane region" description="Helical" evidence="8">
    <location>
        <begin position="151"/>
        <end position="170"/>
    </location>
</feature>
<keyword evidence="5 8" id="KW-1133">Transmembrane helix</keyword>
<evidence type="ECO:0000256" key="4">
    <source>
        <dbReference type="ARBA" id="ARBA00022692"/>
    </source>
</evidence>
<comment type="similarity">
    <text evidence="2 7">Belongs to the purine-cytosine permease (2.A.39) family.</text>
</comment>
<gene>
    <name evidence="9" type="ORF">GHK86_10990</name>
</gene>
<dbReference type="InterPro" id="IPR001248">
    <property type="entry name" value="Pur-cyt_permease"/>
</dbReference>
<feature type="transmembrane region" description="Helical" evidence="8">
    <location>
        <begin position="69"/>
        <end position="88"/>
    </location>
</feature>
<dbReference type="Pfam" id="PF02133">
    <property type="entry name" value="Transp_cyt_pur"/>
    <property type="match status" value="1"/>
</dbReference>
<evidence type="ECO:0000256" key="6">
    <source>
        <dbReference type="ARBA" id="ARBA00023136"/>
    </source>
</evidence>
<dbReference type="PANTHER" id="PTHR31806">
    <property type="entry name" value="PURINE-CYTOSINE PERMEASE FCY2-RELATED"/>
    <property type="match status" value="1"/>
</dbReference>
<keyword evidence="3 7" id="KW-0813">Transport</keyword>
<evidence type="ECO:0000256" key="8">
    <source>
        <dbReference type="SAM" id="Phobius"/>
    </source>
</evidence>
<accession>A0ABW9QU64</accession>
<evidence type="ECO:0000256" key="3">
    <source>
        <dbReference type="ARBA" id="ARBA00022448"/>
    </source>
</evidence>
<feature type="transmembrane region" description="Helical" evidence="8">
    <location>
        <begin position="115"/>
        <end position="139"/>
    </location>
</feature>
<comment type="caution">
    <text evidence="9">The sequence shown here is derived from an EMBL/GenBank/DDBJ whole genome shotgun (WGS) entry which is preliminary data.</text>
</comment>
<feature type="transmembrane region" description="Helical" evidence="8">
    <location>
        <begin position="445"/>
        <end position="461"/>
    </location>
</feature>
<evidence type="ECO:0000313" key="10">
    <source>
        <dbReference type="Proteomes" id="UP000437736"/>
    </source>
</evidence>
<dbReference type="PANTHER" id="PTHR31806:SF1">
    <property type="entry name" value="PURINE-CYTOSINE PERMEASE FCY2-RELATED"/>
    <property type="match status" value="1"/>
</dbReference>
<evidence type="ECO:0000256" key="2">
    <source>
        <dbReference type="ARBA" id="ARBA00008974"/>
    </source>
</evidence>
<keyword evidence="4 8" id="KW-0812">Transmembrane</keyword>
<dbReference type="Proteomes" id="UP000437736">
    <property type="component" value="Unassembled WGS sequence"/>
</dbReference>
<evidence type="ECO:0000256" key="5">
    <source>
        <dbReference type="ARBA" id="ARBA00022989"/>
    </source>
</evidence>
<feature type="transmembrane region" description="Helical" evidence="8">
    <location>
        <begin position="329"/>
        <end position="350"/>
    </location>
</feature>
<sequence>MTSGRAPATAEVANEAFRVEQRGIDLVPDDERTMRPRQLFWMWAGAIWNVEFLVYGALIVSFGLSFGQAVLAVVVGNLFYSLLGLLSLQGPEAGTTAFGVSRAAFGRNANRLPSLFNWFTQVGFEVEGLVIIVFVVEALLRRGGVQPGTGLKILVIVAAVAVQFIVPFLGHATITRVLNSLAIVFIVVFAVMAALVLPHVDLAHLHQHATWAGWTTALVLVVSAGGLGWTENGNDFSRYLPRSTPKHRTFLAAALGGAIPSVLLELLGAAAYVVSPHITTVTGVPSAFAAWFFWPFMLLALPQLFAINSLDLYSSGVTLQALGLPVQRWGAVIIDTIVAGAVTAVVVFQGRFYNDLSGFLDYIVAWVGPWFAIVLVDWLLRRRRYDRAALVAESGGVYWRNGGINWRAVAALLAGMTAALLWTDAQYYVPSYMSPISAATGGSDLSWLMGILVGGSAYALLSAGSIRREIDLVGAGAVGSGTAVLDGGVRQPRRPGRSGRR</sequence>
<feature type="transmembrane region" description="Helical" evidence="8">
    <location>
        <begin position="404"/>
        <end position="425"/>
    </location>
</feature>
<comment type="subcellular location">
    <subcellularLocation>
        <location evidence="1">Membrane</location>
        <topology evidence="1">Multi-pass membrane protein</topology>
    </subcellularLocation>
</comment>
<protein>
    <submittedName>
        <fullName evidence="9">Thiamine permease</fullName>
    </submittedName>
</protein>
<keyword evidence="10" id="KW-1185">Reference proteome</keyword>
<feature type="transmembrane region" description="Helical" evidence="8">
    <location>
        <begin position="362"/>
        <end position="380"/>
    </location>
</feature>
<dbReference type="EMBL" id="WJHE01000533">
    <property type="protein sequence ID" value="MST33243.1"/>
    <property type="molecule type" value="Genomic_DNA"/>
</dbReference>
<feature type="transmembrane region" description="Helical" evidence="8">
    <location>
        <begin position="286"/>
        <end position="308"/>
    </location>
</feature>
<feature type="transmembrane region" description="Helical" evidence="8">
    <location>
        <begin position="209"/>
        <end position="229"/>
    </location>
</feature>
<feature type="transmembrane region" description="Helical" evidence="8">
    <location>
        <begin position="250"/>
        <end position="274"/>
    </location>
</feature>
<organism evidence="9 10">
    <name type="scientific">Acidiferrimicrobium australe</name>
    <dbReference type="NCBI Taxonomy" id="2664430"/>
    <lineage>
        <taxon>Bacteria</taxon>
        <taxon>Bacillati</taxon>
        <taxon>Actinomycetota</taxon>
        <taxon>Acidimicrobiia</taxon>
        <taxon>Acidimicrobiales</taxon>
        <taxon>Acidimicrobiaceae</taxon>
        <taxon>Acidiferrimicrobium</taxon>
    </lineage>
</organism>
<feature type="transmembrane region" description="Helical" evidence="8">
    <location>
        <begin position="177"/>
        <end position="197"/>
    </location>
</feature>
<reference evidence="9 10" key="1">
    <citation type="submission" date="2019-11" db="EMBL/GenBank/DDBJ databases">
        <title>Acidiferrimicrobium australis gen. nov., sp. nov., an acidophilic and obligately heterotrophic, member of the Actinobacteria that catalyses dissimilatory oxido- reduction of iron isolated from metal-rich acidic water in Chile.</title>
        <authorList>
            <person name="Gonzalez D."/>
            <person name="Huber K."/>
            <person name="Hedrich S."/>
            <person name="Rojas-Villalobos C."/>
            <person name="Quatrini R."/>
            <person name="Dinamarca M.A."/>
            <person name="Schwarz A."/>
            <person name="Canales C."/>
            <person name="Nancucheo I."/>
        </authorList>
    </citation>
    <scope>NUCLEOTIDE SEQUENCE [LARGE SCALE GENOMIC DNA]</scope>
    <source>
        <strain evidence="9 10">USS-CCA1</strain>
    </source>
</reference>
<evidence type="ECO:0000256" key="7">
    <source>
        <dbReference type="PIRNR" id="PIRNR002744"/>
    </source>
</evidence>
<keyword evidence="6 7" id="KW-0472">Membrane</keyword>
<dbReference type="InterPro" id="IPR026030">
    <property type="entry name" value="Pur-cyt_permease_Fcy2/21/22"/>
</dbReference>
<dbReference type="PIRSF" id="PIRSF002744">
    <property type="entry name" value="Pur-cyt_permease"/>
    <property type="match status" value="1"/>
</dbReference>
<proteinExistence type="inferred from homology"/>
<evidence type="ECO:0000256" key="1">
    <source>
        <dbReference type="ARBA" id="ARBA00004141"/>
    </source>
</evidence>
<dbReference type="Gene3D" id="1.10.4160.10">
    <property type="entry name" value="Hydantoin permease"/>
    <property type="match status" value="1"/>
</dbReference>
<evidence type="ECO:0000313" key="9">
    <source>
        <dbReference type="EMBL" id="MST33243.1"/>
    </source>
</evidence>
<name>A0ABW9QU64_9ACTN</name>
<feature type="transmembrane region" description="Helical" evidence="8">
    <location>
        <begin position="40"/>
        <end position="63"/>
    </location>
</feature>